<dbReference type="InterPro" id="IPR001138">
    <property type="entry name" value="Zn2Cys6_DnaBD"/>
</dbReference>
<evidence type="ECO:0000313" key="4">
    <source>
        <dbReference type="Proteomes" id="UP000250043"/>
    </source>
</evidence>
<dbReference type="SUPFAM" id="SSF57701">
    <property type="entry name" value="Zn2/Cys6 DNA-binding domain"/>
    <property type="match status" value="1"/>
</dbReference>
<dbReference type="GO" id="GO:0008270">
    <property type="term" value="F:zinc ion binding"/>
    <property type="evidence" value="ECO:0007669"/>
    <property type="project" value="InterPro"/>
</dbReference>
<feature type="compositionally biased region" description="Basic residues" evidence="1">
    <location>
        <begin position="217"/>
        <end position="229"/>
    </location>
</feature>
<dbReference type="Proteomes" id="UP000250043">
    <property type="component" value="Unassembled WGS sequence"/>
</dbReference>
<evidence type="ECO:0000256" key="1">
    <source>
        <dbReference type="SAM" id="MobiDB-lite"/>
    </source>
</evidence>
<dbReference type="AlphaFoldDB" id="A0A8E2AWN7"/>
<dbReference type="CDD" id="cd00067">
    <property type="entry name" value="GAL4"/>
    <property type="match status" value="1"/>
</dbReference>
<feature type="compositionally biased region" description="Basic and acidic residues" evidence="1">
    <location>
        <begin position="235"/>
        <end position="253"/>
    </location>
</feature>
<protein>
    <recommendedName>
        <fullName evidence="2">Zn(2)-C6 fungal-type domain-containing protein</fullName>
    </recommendedName>
</protein>
<dbReference type="EMBL" id="KV722380">
    <property type="protein sequence ID" value="OCH91718.1"/>
    <property type="molecule type" value="Genomic_DNA"/>
</dbReference>
<dbReference type="GO" id="GO:0000981">
    <property type="term" value="F:DNA-binding transcription factor activity, RNA polymerase II-specific"/>
    <property type="evidence" value="ECO:0007669"/>
    <property type="project" value="InterPro"/>
</dbReference>
<feature type="region of interest" description="Disordered" evidence="1">
    <location>
        <begin position="212"/>
        <end position="283"/>
    </location>
</feature>
<feature type="compositionally biased region" description="Polar residues" evidence="1">
    <location>
        <begin position="254"/>
        <end position="266"/>
    </location>
</feature>
<name>A0A8E2AWN7_9APHY</name>
<reference evidence="3 4" key="1">
    <citation type="submission" date="2016-07" db="EMBL/GenBank/DDBJ databases">
        <title>Draft genome of the white-rot fungus Obba rivulosa 3A-2.</title>
        <authorList>
            <consortium name="DOE Joint Genome Institute"/>
            <person name="Miettinen O."/>
            <person name="Riley R."/>
            <person name="Acob R."/>
            <person name="Barry K."/>
            <person name="Cullen D."/>
            <person name="De Vries R."/>
            <person name="Hainaut M."/>
            <person name="Hatakka A."/>
            <person name="Henrissat B."/>
            <person name="Hilden K."/>
            <person name="Kuo R."/>
            <person name="Labutti K."/>
            <person name="Lipzen A."/>
            <person name="Makela M.R."/>
            <person name="Sandor L."/>
            <person name="Spatafora J.W."/>
            <person name="Grigoriev I.V."/>
            <person name="Hibbett D.S."/>
        </authorList>
    </citation>
    <scope>NUCLEOTIDE SEQUENCE [LARGE SCALE GENOMIC DNA]</scope>
    <source>
        <strain evidence="3 4">3A-2</strain>
    </source>
</reference>
<feature type="domain" description="Zn(2)-C6 fungal-type" evidence="2">
    <location>
        <begin position="179"/>
        <end position="210"/>
    </location>
</feature>
<feature type="compositionally biased region" description="Basic and acidic residues" evidence="1">
    <location>
        <begin position="267"/>
        <end position="277"/>
    </location>
</feature>
<keyword evidence="4" id="KW-1185">Reference proteome</keyword>
<dbReference type="PROSITE" id="PS50048">
    <property type="entry name" value="ZN2_CY6_FUNGAL_2"/>
    <property type="match status" value="1"/>
</dbReference>
<dbReference type="InterPro" id="IPR036864">
    <property type="entry name" value="Zn2-C6_fun-type_DNA-bd_sf"/>
</dbReference>
<dbReference type="Gene3D" id="4.10.240.10">
    <property type="entry name" value="Zn(2)-C6 fungal-type DNA-binding domain"/>
    <property type="match status" value="1"/>
</dbReference>
<dbReference type="Pfam" id="PF00172">
    <property type="entry name" value="Zn_clus"/>
    <property type="match status" value="1"/>
</dbReference>
<proteinExistence type="predicted"/>
<gene>
    <name evidence="3" type="ORF">OBBRIDRAFT_825129</name>
</gene>
<accession>A0A8E2AWN7</accession>
<sequence length="283" mass="32185">MPLSSPSMCQVKSLDAFRVEPTIEPRPLFDYRDSFDPKWRRWNRSSEAILIPVCQSYPEESCKYDSEAISILGQSQPREYEICNDGSGVIPIPAQSHLRESCNYYPEAISIIAQSKQSEHRPKCCNDDSEAISIPIQLHPPERQHDPTDFQLLNAVKFRRIAPRGTPPLPPPPPPRALRCDYCRLHKIRCKTSGEGPCHNCVRKSLPCTRTPVMRAGRPKRGRPFKHQNHVTEQLPREVKDNQIDIQREHDSGGDNSSRPTNQSGETVKRSASDKRSLAFILN</sequence>
<organism evidence="3 4">
    <name type="scientific">Obba rivulosa</name>
    <dbReference type="NCBI Taxonomy" id="1052685"/>
    <lineage>
        <taxon>Eukaryota</taxon>
        <taxon>Fungi</taxon>
        <taxon>Dikarya</taxon>
        <taxon>Basidiomycota</taxon>
        <taxon>Agaricomycotina</taxon>
        <taxon>Agaricomycetes</taxon>
        <taxon>Polyporales</taxon>
        <taxon>Gelatoporiaceae</taxon>
        <taxon>Obba</taxon>
    </lineage>
</organism>
<evidence type="ECO:0000313" key="3">
    <source>
        <dbReference type="EMBL" id="OCH91718.1"/>
    </source>
</evidence>
<evidence type="ECO:0000259" key="2">
    <source>
        <dbReference type="PROSITE" id="PS50048"/>
    </source>
</evidence>